<dbReference type="SUPFAM" id="SSF53850">
    <property type="entry name" value="Periplasmic binding protein-like II"/>
    <property type="match status" value="1"/>
</dbReference>
<reference evidence="2 3" key="1">
    <citation type="submission" date="2021-08" db="EMBL/GenBank/DDBJ databases">
        <authorList>
            <person name="Peeters C."/>
        </authorList>
    </citation>
    <scope>NUCLEOTIDE SEQUENCE [LARGE SCALE GENOMIC DNA]</scope>
    <source>
        <strain evidence="2 3">LMG 32289</strain>
    </source>
</reference>
<dbReference type="RefSeq" id="WP_223988932.1">
    <property type="nucleotide sequence ID" value="NZ_CAJZAG010000005.1"/>
</dbReference>
<keyword evidence="3" id="KW-1185">Reference proteome</keyword>
<organism evidence="2 3">
    <name type="scientific">Cupriavidus pampae</name>
    <dbReference type="NCBI Taxonomy" id="659251"/>
    <lineage>
        <taxon>Bacteria</taxon>
        <taxon>Pseudomonadati</taxon>
        <taxon>Pseudomonadota</taxon>
        <taxon>Betaproteobacteria</taxon>
        <taxon>Burkholderiales</taxon>
        <taxon>Burkholderiaceae</taxon>
        <taxon>Cupriavidus</taxon>
    </lineage>
</organism>
<dbReference type="InterPro" id="IPR005064">
    <property type="entry name" value="BUG"/>
</dbReference>
<dbReference type="PANTHER" id="PTHR42928:SF5">
    <property type="entry name" value="BLR1237 PROTEIN"/>
    <property type="match status" value="1"/>
</dbReference>
<comment type="caution">
    <text evidence="2">The sequence shown here is derived from an EMBL/GenBank/DDBJ whole genome shotgun (WGS) entry which is preliminary data.</text>
</comment>
<dbReference type="Gene3D" id="3.40.190.150">
    <property type="entry name" value="Bordetella uptake gene, domain 1"/>
    <property type="match status" value="1"/>
</dbReference>
<evidence type="ECO:0000256" key="1">
    <source>
        <dbReference type="ARBA" id="ARBA00006987"/>
    </source>
</evidence>
<sequence>MPIRYTRRGAMSALALALALALPLALLALGTPWMASSASAAPITRLVVAFPAGGPADTLARSLSRQLEAELKQTVVVENRPGANGAIAINAVAKAPTDGSVLFLTSAGAIVINPALYPNLPYDPQKDLTPISLVVNTPEVLVVKPDDTIANAAAFVKRAQAAGKPPSLASTGIGSMPHMTIELFKAATHVNFLHVAYKGAAPAITDTLGGQVDGFFGDTSGLMTYITSKRLRPIGVAAPKRLPFLPDVPTLAEQGIANVEASNWYGLMAPAGTAPDVVKRVNDALRRTLAAPEVRKNLDQLGLEPAAGTPAEFSAIIRADTARWAKVIKSQNIRGE</sequence>
<gene>
    <name evidence="2" type="ORF">LMG32289_02710</name>
</gene>
<dbReference type="PANTHER" id="PTHR42928">
    <property type="entry name" value="TRICARBOXYLATE-BINDING PROTEIN"/>
    <property type="match status" value="1"/>
</dbReference>
<dbReference type="EMBL" id="CAJZAG010000005">
    <property type="protein sequence ID" value="CAG9172881.1"/>
    <property type="molecule type" value="Genomic_DNA"/>
</dbReference>
<name>A0ABN7YKJ0_9BURK</name>
<dbReference type="CDD" id="cd07012">
    <property type="entry name" value="PBP2_Bug_TTT"/>
    <property type="match status" value="1"/>
</dbReference>
<proteinExistence type="inferred from homology"/>
<comment type="similarity">
    <text evidence="1">Belongs to the UPF0065 (bug) family.</text>
</comment>
<dbReference type="Gene3D" id="3.40.190.10">
    <property type="entry name" value="Periplasmic binding protein-like II"/>
    <property type="match status" value="1"/>
</dbReference>
<protein>
    <recommendedName>
        <fullName evidence="4">Tripartite tricarboxylate transporter substrate binding protein</fullName>
    </recommendedName>
</protein>
<evidence type="ECO:0000313" key="2">
    <source>
        <dbReference type="EMBL" id="CAG9172881.1"/>
    </source>
</evidence>
<dbReference type="InterPro" id="IPR042100">
    <property type="entry name" value="Bug_dom1"/>
</dbReference>
<dbReference type="PIRSF" id="PIRSF017082">
    <property type="entry name" value="YflP"/>
    <property type="match status" value="1"/>
</dbReference>
<dbReference type="Pfam" id="PF03401">
    <property type="entry name" value="TctC"/>
    <property type="match status" value="1"/>
</dbReference>
<dbReference type="Proteomes" id="UP000706525">
    <property type="component" value="Unassembled WGS sequence"/>
</dbReference>
<evidence type="ECO:0008006" key="4">
    <source>
        <dbReference type="Google" id="ProtNLM"/>
    </source>
</evidence>
<accession>A0ABN7YKJ0</accession>
<evidence type="ECO:0000313" key="3">
    <source>
        <dbReference type="Proteomes" id="UP000706525"/>
    </source>
</evidence>